<feature type="region of interest" description="Disordered" evidence="1">
    <location>
        <begin position="78"/>
        <end position="128"/>
    </location>
</feature>
<sequence length="128" mass="13366">MADRYFPNEFPDFVTEAADGRGEERSPAGVHGLLSLPYFRLSDRLLRATLRIKDKARVRAGSGFVGLGGARTPGVRLISPTLSPAAGRGGDVDQGVSGRLPTAPPDGGGSGGGGSIRQIRRRAGRPDI</sequence>
<evidence type="ECO:0000313" key="2">
    <source>
        <dbReference type="EMBL" id="KAF0930715.1"/>
    </source>
</evidence>
<name>A0A6G1F1J9_9ORYZ</name>
<feature type="compositionally biased region" description="Basic residues" evidence="1">
    <location>
        <begin position="118"/>
        <end position="128"/>
    </location>
</feature>
<feature type="compositionally biased region" description="Gly residues" evidence="1">
    <location>
        <begin position="106"/>
        <end position="115"/>
    </location>
</feature>
<evidence type="ECO:0000313" key="3">
    <source>
        <dbReference type="Proteomes" id="UP000479710"/>
    </source>
</evidence>
<evidence type="ECO:0000256" key="1">
    <source>
        <dbReference type="SAM" id="MobiDB-lite"/>
    </source>
</evidence>
<accession>A0A6G1F1J9</accession>
<proteinExistence type="predicted"/>
<dbReference type="AlphaFoldDB" id="A0A6G1F1J9"/>
<organism evidence="2 3">
    <name type="scientific">Oryza meyeriana var. granulata</name>
    <dbReference type="NCBI Taxonomy" id="110450"/>
    <lineage>
        <taxon>Eukaryota</taxon>
        <taxon>Viridiplantae</taxon>
        <taxon>Streptophyta</taxon>
        <taxon>Embryophyta</taxon>
        <taxon>Tracheophyta</taxon>
        <taxon>Spermatophyta</taxon>
        <taxon>Magnoliopsida</taxon>
        <taxon>Liliopsida</taxon>
        <taxon>Poales</taxon>
        <taxon>Poaceae</taxon>
        <taxon>BOP clade</taxon>
        <taxon>Oryzoideae</taxon>
        <taxon>Oryzeae</taxon>
        <taxon>Oryzinae</taxon>
        <taxon>Oryza</taxon>
        <taxon>Oryza meyeriana</taxon>
    </lineage>
</organism>
<dbReference type="EMBL" id="SPHZ02000002">
    <property type="protein sequence ID" value="KAF0930715.1"/>
    <property type="molecule type" value="Genomic_DNA"/>
</dbReference>
<gene>
    <name evidence="2" type="ORF">E2562_034910</name>
</gene>
<protein>
    <submittedName>
        <fullName evidence="2">Uncharacterized protein</fullName>
    </submittedName>
</protein>
<keyword evidence="3" id="KW-1185">Reference proteome</keyword>
<reference evidence="2 3" key="1">
    <citation type="submission" date="2019-11" db="EMBL/GenBank/DDBJ databases">
        <title>Whole genome sequence of Oryza granulata.</title>
        <authorList>
            <person name="Li W."/>
        </authorList>
    </citation>
    <scope>NUCLEOTIDE SEQUENCE [LARGE SCALE GENOMIC DNA]</scope>
    <source>
        <strain evidence="3">cv. Menghai</strain>
        <tissue evidence="2">Leaf</tissue>
    </source>
</reference>
<dbReference type="Proteomes" id="UP000479710">
    <property type="component" value="Unassembled WGS sequence"/>
</dbReference>
<dbReference type="OrthoDB" id="1733270at2759"/>
<comment type="caution">
    <text evidence="2">The sequence shown here is derived from an EMBL/GenBank/DDBJ whole genome shotgun (WGS) entry which is preliminary data.</text>
</comment>